<dbReference type="Pfam" id="PF01352">
    <property type="entry name" value="KRAB"/>
    <property type="match status" value="1"/>
</dbReference>
<gene>
    <name evidence="3" type="primary">LOC103554210</name>
</gene>
<dbReference type="SUPFAM" id="SSF109640">
    <property type="entry name" value="KRAB domain (Kruppel-associated box)"/>
    <property type="match status" value="1"/>
</dbReference>
<proteinExistence type="predicted"/>
<dbReference type="PANTHER" id="PTHR23232">
    <property type="entry name" value="KRAB DOMAIN C2H2 ZINC FINGER"/>
    <property type="match status" value="1"/>
</dbReference>
<dbReference type="SMART" id="SM00349">
    <property type="entry name" value="KRAB"/>
    <property type="match status" value="1"/>
</dbReference>
<dbReference type="InterPro" id="IPR050169">
    <property type="entry name" value="Krueppel_C2H2_ZnF"/>
</dbReference>
<name>A0ABM4JF25_EQUPR</name>
<dbReference type="InterPro" id="IPR036051">
    <property type="entry name" value="KRAB_dom_sf"/>
</dbReference>
<accession>A0ABM4JF25</accession>
<dbReference type="GeneID" id="103554210"/>
<dbReference type="Gene3D" id="6.10.140.140">
    <property type="match status" value="1"/>
</dbReference>
<keyword evidence="2" id="KW-1185">Reference proteome</keyword>
<dbReference type="PROSITE" id="PS50805">
    <property type="entry name" value="KRAB"/>
    <property type="match status" value="1"/>
</dbReference>
<dbReference type="InterPro" id="IPR001909">
    <property type="entry name" value="KRAB"/>
</dbReference>
<dbReference type="PANTHER" id="PTHR23232:SF163">
    <property type="entry name" value="ZINC FINGER PROTEIN 589"/>
    <property type="match status" value="1"/>
</dbReference>
<reference evidence="3" key="1">
    <citation type="submission" date="2025-08" db="UniProtKB">
        <authorList>
            <consortium name="RefSeq"/>
        </authorList>
    </citation>
    <scope>IDENTIFICATION</scope>
    <source>
        <tissue evidence="3">Blood</tissue>
    </source>
</reference>
<organism evidence="2 3">
    <name type="scientific">Equus przewalskii</name>
    <name type="common">Przewalski's horse</name>
    <name type="synonym">Equus caballus przewalskii</name>
    <dbReference type="NCBI Taxonomy" id="9798"/>
    <lineage>
        <taxon>Eukaryota</taxon>
        <taxon>Metazoa</taxon>
        <taxon>Chordata</taxon>
        <taxon>Craniata</taxon>
        <taxon>Vertebrata</taxon>
        <taxon>Euteleostomi</taxon>
        <taxon>Mammalia</taxon>
        <taxon>Eutheria</taxon>
        <taxon>Laurasiatheria</taxon>
        <taxon>Perissodactyla</taxon>
        <taxon>Equidae</taxon>
        <taxon>Equus</taxon>
    </lineage>
</organism>
<dbReference type="Proteomes" id="UP001652662">
    <property type="component" value="Chromosome 9"/>
</dbReference>
<evidence type="ECO:0000259" key="1">
    <source>
        <dbReference type="PROSITE" id="PS50805"/>
    </source>
</evidence>
<feature type="domain" description="KRAB" evidence="1">
    <location>
        <begin position="12"/>
        <end position="83"/>
    </location>
</feature>
<sequence length="176" mass="20556">MLNRTTLLEESLMLEDVAVEFTWEEWQLLAPAQKDLYQDVMLENYSNLVSVGYQASKPDALSKLEQGEEPWIVEDEIHSQTCPEVENVDDHLWGHLHNQRCLKRMEQCYEHKACENIVHPDQHHFPLRPNHGKTLKSNLSLVNENTSCEIKKRVECNGDRKSFLLTKHEQIHTKIA</sequence>
<protein>
    <submittedName>
        <fullName evidence="3">Zinc finger protein 613-like</fullName>
    </submittedName>
</protein>
<dbReference type="RefSeq" id="XP_070414548.1">
    <property type="nucleotide sequence ID" value="XM_070558447.1"/>
</dbReference>
<evidence type="ECO:0000313" key="2">
    <source>
        <dbReference type="Proteomes" id="UP001652662"/>
    </source>
</evidence>
<evidence type="ECO:0000313" key="3">
    <source>
        <dbReference type="RefSeq" id="XP_070414548.1"/>
    </source>
</evidence>
<dbReference type="CDD" id="cd07765">
    <property type="entry name" value="KRAB_A-box"/>
    <property type="match status" value="1"/>
</dbReference>